<accession>A0A382H3U7</accession>
<evidence type="ECO:0000313" key="3">
    <source>
        <dbReference type="EMBL" id="SVB81443.1"/>
    </source>
</evidence>
<evidence type="ECO:0008006" key="4">
    <source>
        <dbReference type="Google" id="ProtNLM"/>
    </source>
</evidence>
<evidence type="ECO:0000259" key="2">
    <source>
        <dbReference type="Pfam" id="PF07587"/>
    </source>
</evidence>
<dbReference type="Pfam" id="PF07583">
    <property type="entry name" value="PSCyt2"/>
    <property type="match status" value="1"/>
</dbReference>
<dbReference type="Pfam" id="PF07587">
    <property type="entry name" value="PSD1"/>
    <property type="match status" value="1"/>
</dbReference>
<dbReference type="AlphaFoldDB" id="A0A382H3U7"/>
<protein>
    <recommendedName>
        <fullName evidence="4">DUF1553 domain-containing protein</fullName>
    </recommendedName>
</protein>
<proteinExistence type="predicted"/>
<dbReference type="InterPro" id="IPR011444">
    <property type="entry name" value="DUF1549"/>
</dbReference>
<organism evidence="3">
    <name type="scientific">marine metagenome</name>
    <dbReference type="NCBI Taxonomy" id="408172"/>
    <lineage>
        <taxon>unclassified sequences</taxon>
        <taxon>metagenomes</taxon>
        <taxon>ecological metagenomes</taxon>
    </lineage>
</organism>
<dbReference type="PANTHER" id="PTHR35889">
    <property type="entry name" value="CYCLOINULO-OLIGOSACCHARIDE FRUCTANOTRANSFERASE-RELATED"/>
    <property type="match status" value="1"/>
</dbReference>
<feature type="domain" description="DUF1553" evidence="2">
    <location>
        <begin position="357"/>
        <end position="479"/>
    </location>
</feature>
<sequence length="479" mass="54770">DVITRGMLGLTVSCARCHDHKFDPIPTVDYYSLHATLANSRVPNELPLVGKPNISEKYVNELAGLEKRRDDVIREQGDVFRSRLRMQVGIYLHELAKGVPEQDTTTTFLSYRTEDIRPLVLERWRKYLQSRTENDPVFGPWHQLSKFDAEEFQEACMKLVLELKKQNGDPKKFATEQNFGNKAPKWNPRVLDALEAGKPKSFIEVAKVYGKIFTEAQRRWLTSLLQASEEAAPGGKVVPDQDGRHKVVNSAIERQLRHHLHDPGSPTSITFNDRRDFGILNRGVRDATNGMMVTDIENLNLRGKAPPRAMVLRETGKEEKAHVFLRGNPIARGEPVEPRFLSALSGKNPERFADGERRLGLAREITNPDNPLTRRVIVNWVWLQHFGRGLVRTPDDFGTRGDPPTHPKLLDFLAVKLLEDKWSLKKLHRRIMLTDVYQQGSLEKKSARERDPDNALLWRMPTRMLRMEAMRDSMLAASG</sequence>
<feature type="domain" description="DUF1549" evidence="1">
    <location>
        <begin position="2"/>
        <end position="40"/>
    </location>
</feature>
<dbReference type="InterPro" id="IPR022655">
    <property type="entry name" value="DUF1553"/>
</dbReference>
<evidence type="ECO:0000259" key="1">
    <source>
        <dbReference type="Pfam" id="PF07583"/>
    </source>
</evidence>
<reference evidence="3" key="1">
    <citation type="submission" date="2018-05" db="EMBL/GenBank/DDBJ databases">
        <authorList>
            <person name="Lanie J.A."/>
            <person name="Ng W.-L."/>
            <person name="Kazmierczak K.M."/>
            <person name="Andrzejewski T.M."/>
            <person name="Davidsen T.M."/>
            <person name="Wayne K.J."/>
            <person name="Tettelin H."/>
            <person name="Glass J.I."/>
            <person name="Rusch D."/>
            <person name="Podicherti R."/>
            <person name="Tsui H.-C.T."/>
            <person name="Winkler M.E."/>
        </authorList>
    </citation>
    <scope>NUCLEOTIDE SEQUENCE</scope>
</reference>
<dbReference type="EMBL" id="UINC01058785">
    <property type="protein sequence ID" value="SVB81443.1"/>
    <property type="molecule type" value="Genomic_DNA"/>
</dbReference>
<gene>
    <name evidence="3" type="ORF">METZ01_LOCUS234297</name>
</gene>
<feature type="non-terminal residue" evidence="3">
    <location>
        <position position="479"/>
    </location>
</feature>
<dbReference type="PANTHER" id="PTHR35889:SF3">
    <property type="entry name" value="F-BOX DOMAIN-CONTAINING PROTEIN"/>
    <property type="match status" value="1"/>
</dbReference>
<feature type="non-terminal residue" evidence="3">
    <location>
        <position position="1"/>
    </location>
</feature>
<name>A0A382H3U7_9ZZZZ</name>